<dbReference type="InterPro" id="IPR023614">
    <property type="entry name" value="Porin_dom_sf"/>
</dbReference>
<gene>
    <name evidence="1" type="ORF">MNBD_GAMMA23-2078</name>
</gene>
<name>A0A3B0ZX55_9ZZZZ</name>
<dbReference type="SUPFAM" id="SSF56935">
    <property type="entry name" value="Porins"/>
    <property type="match status" value="1"/>
</dbReference>
<protein>
    <recommendedName>
        <fullName evidence="2">Phosphate-selective porin O and P</fullName>
    </recommendedName>
</protein>
<dbReference type="Gene3D" id="2.40.160.10">
    <property type="entry name" value="Porin"/>
    <property type="match status" value="1"/>
</dbReference>
<sequence length="441" mass="48890">MKNFKKIAAAVTCTAMLVGYASTASAVNWLLLQGTEKQGTAPRAKVWGFMQPSYQKDYSDITGPEATRIGPNLDKQSQFQLQRARIGVRGQPFPLDNNINYFFLAEFGQNAITDGGVYGEQQAVKLTDASTTFNHIKGARVRIGLFKTPGPEEVYQGIFTFDYINFTDAMNQMMLERFSTGVNSTANGNNVLTNTETGWASFGAARDIGVQVFDSFKTKGGWDHSYSVMLGNGNGLSTGGTAEGEDLYLYWSSELALPGGVGPWSHGLKMFAWSHSGQRKLDMTDDGTANAVIYDRKRSGVGVKYRHKQWRVVAEYLKGDGLIFQGPEKPNFGFGTPTSRQDLRGESDGYYLDLGWYIPGTKWELDLRYDAYNRSKTHANLAAEFRTITYGIQYHFNRKTRFTLNYSVRDAKAVGSAPFANLKSGLEGIDDRLALQATVVF</sequence>
<reference evidence="1" key="1">
    <citation type="submission" date="2018-06" db="EMBL/GenBank/DDBJ databases">
        <authorList>
            <person name="Zhirakovskaya E."/>
        </authorList>
    </citation>
    <scope>NUCLEOTIDE SEQUENCE</scope>
</reference>
<proteinExistence type="predicted"/>
<dbReference type="AlphaFoldDB" id="A0A3B0ZX55"/>
<dbReference type="EMBL" id="UOFT01000019">
    <property type="protein sequence ID" value="VAW92002.1"/>
    <property type="molecule type" value="Genomic_DNA"/>
</dbReference>
<organism evidence="1">
    <name type="scientific">hydrothermal vent metagenome</name>
    <dbReference type="NCBI Taxonomy" id="652676"/>
    <lineage>
        <taxon>unclassified sequences</taxon>
        <taxon>metagenomes</taxon>
        <taxon>ecological metagenomes</taxon>
    </lineage>
</organism>
<evidence type="ECO:0000313" key="1">
    <source>
        <dbReference type="EMBL" id="VAW92002.1"/>
    </source>
</evidence>
<evidence type="ECO:0008006" key="2">
    <source>
        <dbReference type="Google" id="ProtNLM"/>
    </source>
</evidence>
<accession>A0A3B0ZX55</accession>